<comment type="caution">
    <text evidence="1">The sequence shown here is derived from an EMBL/GenBank/DDBJ whole genome shotgun (WGS) entry which is preliminary data.</text>
</comment>
<dbReference type="EMBL" id="RKMG01000006">
    <property type="protein sequence ID" value="RPA61006.1"/>
    <property type="molecule type" value="Genomic_DNA"/>
</dbReference>
<reference evidence="1 2" key="1">
    <citation type="submission" date="2018-11" db="EMBL/GenBank/DDBJ databases">
        <title>Aerococcus sp. SJQ22, whole genome shotgun sequence.</title>
        <authorList>
            <person name="Sun L."/>
            <person name="Gao X."/>
            <person name="Chen W."/>
            <person name="Huang K."/>
        </authorList>
    </citation>
    <scope>NUCLEOTIDE SEQUENCE [LARGE SCALE GENOMIC DNA]</scope>
    <source>
        <strain evidence="1 2">SJQ22</strain>
    </source>
</reference>
<protein>
    <submittedName>
        <fullName evidence="1">Uncharacterized protein</fullName>
    </submittedName>
</protein>
<evidence type="ECO:0000313" key="2">
    <source>
        <dbReference type="Proteomes" id="UP000273977"/>
    </source>
</evidence>
<evidence type="ECO:0000313" key="1">
    <source>
        <dbReference type="EMBL" id="RPA61006.1"/>
    </source>
</evidence>
<name>A0A3N4GKA3_9LACT</name>
<sequence>MYNECKRFQFLTKKNNLQHSNFQYGHYTKKRKRLQPLFLKGSEEIHKFNQVQHFIAESDILSSIANFDLCDRKLATSPKSHNFSRNIVYFYAFFVRIKIKQ</sequence>
<proteinExistence type="predicted"/>
<gene>
    <name evidence="1" type="ORF">EF384_03050</name>
</gene>
<organism evidence="1 2">
    <name type="scientific">Aerococcus agrisoli</name>
    <dbReference type="NCBI Taxonomy" id="2487350"/>
    <lineage>
        <taxon>Bacteria</taxon>
        <taxon>Bacillati</taxon>
        <taxon>Bacillota</taxon>
        <taxon>Bacilli</taxon>
        <taxon>Lactobacillales</taxon>
        <taxon>Aerococcaceae</taxon>
        <taxon>Aerococcus</taxon>
    </lineage>
</organism>
<dbReference type="Proteomes" id="UP000273977">
    <property type="component" value="Unassembled WGS sequence"/>
</dbReference>
<dbReference type="AlphaFoldDB" id="A0A3N4GKA3"/>
<keyword evidence="2" id="KW-1185">Reference proteome</keyword>
<accession>A0A3N4GKA3</accession>